<dbReference type="KEGG" id="alq:C7Y71_009895"/>
<proteinExistence type="predicted"/>
<keyword evidence="2" id="KW-1185">Reference proteome</keyword>
<gene>
    <name evidence="1" type="ORF">C7Y71_009895</name>
</gene>
<name>A0A5P8E8M4_9BACT</name>
<dbReference type="RefSeq" id="WP_111897525.1">
    <property type="nucleotide sequence ID" value="NZ_CP033459.1"/>
</dbReference>
<organism evidence="1 2">
    <name type="scientific">Pseudoprevotella muciniphila</name>
    <dbReference type="NCBI Taxonomy" id="2133944"/>
    <lineage>
        <taxon>Bacteria</taxon>
        <taxon>Pseudomonadati</taxon>
        <taxon>Bacteroidota</taxon>
        <taxon>Bacteroidia</taxon>
        <taxon>Bacteroidales</taxon>
        <taxon>Prevotellaceae</taxon>
        <taxon>Pseudoprevotella</taxon>
    </lineage>
</organism>
<sequence>MMINIDLDELTKLTEQMTPISDIALLLDIPEGDLRDAVSDHESPVSIAYRKAKARLTLQMRQQDIELAEAGSPSAAEAMRSHLLKMLQDE</sequence>
<dbReference type="AlphaFoldDB" id="A0A5P8E8M4"/>
<dbReference type="EMBL" id="CP033459">
    <property type="protein sequence ID" value="QFQ13294.1"/>
    <property type="molecule type" value="Genomic_DNA"/>
</dbReference>
<evidence type="ECO:0000313" key="2">
    <source>
        <dbReference type="Proteomes" id="UP000249375"/>
    </source>
</evidence>
<reference evidence="1 2" key="1">
    <citation type="submission" date="2018-11" db="EMBL/GenBank/DDBJ databases">
        <authorList>
            <person name="Na S.W."/>
            <person name="Baik M."/>
        </authorList>
    </citation>
    <scope>NUCLEOTIDE SEQUENCE [LARGE SCALE GENOMIC DNA]</scope>
    <source>
        <strain evidence="1 2">E39</strain>
    </source>
</reference>
<evidence type="ECO:0000313" key="1">
    <source>
        <dbReference type="EMBL" id="QFQ13294.1"/>
    </source>
</evidence>
<dbReference type="Proteomes" id="UP000249375">
    <property type="component" value="Chromosome"/>
</dbReference>
<dbReference type="OrthoDB" id="1093295at2"/>
<accession>A0A5P8E8M4</accession>
<protein>
    <submittedName>
        <fullName evidence="1">Uncharacterized protein</fullName>
    </submittedName>
</protein>